<dbReference type="InterPro" id="IPR036721">
    <property type="entry name" value="RCK_C_sf"/>
</dbReference>
<dbReference type="GO" id="GO:0008324">
    <property type="term" value="F:monoatomic cation transmembrane transporter activity"/>
    <property type="evidence" value="ECO:0007669"/>
    <property type="project" value="InterPro"/>
</dbReference>
<organism evidence="3 4">
    <name type="scientific">Maridesulfovibrio salexigens (strain ATCC 14822 / DSM 2638 / NCIMB 8403 / VKM B-1763)</name>
    <name type="common">Desulfovibrio salexigens</name>
    <dbReference type="NCBI Taxonomy" id="526222"/>
    <lineage>
        <taxon>Bacteria</taxon>
        <taxon>Pseudomonadati</taxon>
        <taxon>Thermodesulfobacteriota</taxon>
        <taxon>Desulfovibrionia</taxon>
        <taxon>Desulfovibrionales</taxon>
        <taxon>Desulfovibrionaceae</taxon>
        <taxon>Maridesulfovibrio</taxon>
    </lineage>
</organism>
<dbReference type="InterPro" id="IPR003148">
    <property type="entry name" value="RCK_N"/>
</dbReference>
<dbReference type="PROSITE" id="PS51201">
    <property type="entry name" value="RCK_N"/>
    <property type="match status" value="1"/>
</dbReference>
<dbReference type="eggNOG" id="COG0569">
    <property type="taxonomic scope" value="Bacteria"/>
</dbReference>
<dbReference type="SUPFAM" id="SSF116726">
    <property type="entry name" value="TrkA C-terminal domain-like"/>
    <property type="match status" value="1"/>
</dbReference>
<accession>C6BZ43</accession>
<keyword evidence="4" id="KW-1185">Reference proteome</keyword>
<dbReference type="STRING" id="526222.Desal_0801"/>
<dbReference type="InterPro" id="IPR036291">
    <property type="entry name" value="NAD(P)-bd_dom_sf"/>
</dbReference>
<evidence type="ECO:0000313" key="3">
    <source>
        <dbReference type="EMBL" id="ACS78867.1"/>
    </source>
</evidence>
<dbReference type="PROSITE" id="PS51202">
    <property type="entry name" value="RCK_C"/>
    <property type="match status" value="1"/>
</dbReference>
<dbReference type="PANTHER" id="PTHR43833:SF7">
    <property type="entry name" value="KTR SYSTEM POTASSIUM UPTAKE PROTEIN C"/>
    <property type="match status" value="1"/>
</dbReference>
<dbReference type="SUPFAM" id="SSF51735">
    <property type="entry name" value="NAD(P)-binding Rossmann-fold domains"/>
    <property type="match status" value="1"/>
</dbReference>
<protein>
    <submittedName>
        <fullName evidence="3">TrkA-N domain protein</fullName>
    </submittedName>
</protein>
<dbReference type="PANTHER" id="PTHR43833">
    <property type="entry name" value="POTASSIUM CHANNEL PROTEIN 2-RELATED-RELATED"/>
    <property type="match status" value="1"/>
</dbReference>
<dbReference type="EMBL" id="CP001649">
    <property type="protein sequence ID" value="ACS78867.1"/>
    <property type="molecule type" value="Genomic_DNA"/>
</dbReference>
<gene>
    <name evidence="3" type="ordered locus">Desal_0801</name>
</gene>
<evidence type="ECO:0000259" key="2">
    <source>
        <dbReference type="PROSITE" id="PS51202"/>
    </source>
</evidence>
<dbReference type="GO" id="GO:0006813">
    <property type="term" value="P:potassium ion transport"/>
    <property type="evidence" value="ECO:0007669"/>
    <property type="project" value="InterPro"/>
</dbReference>
<name>C6BZ43_MARSD</name>
<sequence>MAKEKIEVGVIGLGKFGLELALNLRKLGHNVVGVDTSEERVKAAKPYLAQVFQADGTDPKTLEQLSFQDFNYVVVSTGDSLEASVLVVLNLQEIGVNKIWVKAISVAHKKVLSRMGVDYVVFPEHFAAKQLAHKLSTPGMIEYLSMGNDILIKERQASDWAGKTLIDLDLTNNYQVQVIAIRKNGSEELNFVPKANESLGENDVLIMIGARENLLKLPEN</sequence>
<dbReference type="Gene3D" id="3.40.50.720">
    <property type="entry name" value="NAD(P)-binding Rossmann-like Domain"/>
    <property type="match status" value="1"/>
</dbReference>
<dbReference type="HOGENOM" id="CLU_046525_3_2_7"/>
<dbReference type="RefSeq" id="WP_015850686.1">
    <property type="nucleotide sequence ID" value="NC_012881.1"/>
</dbReference>
<evidence type="ECO:0000259" key="1">
    <source>
        <dbReference type="PROSITE" id="PS51201"/>
    </source>
</evidence>
<proteinExistence type="predicted"/>
<dbReference type="InterPro" id="IPR006037">
    <property type="entry name" value="RCK_C"/>
</dbReference>
<dbReference type="Pfam" id="PF02080">
    <property type="entry name" value="TrkA_C"/>
    <property type="match status" value="1"/>
</dbReference>
<reference evidence="3 4" key="1">
    <citation type="submission" date="2009-06" db="EMBL/GenBank/DDBJ databases">
        <title>Complete sequence of Desulfovibrio salexigens DSM 2638.</title>
        <authorList>
            <consortium name="US DOE Joint Genome Institute"/>
            <person name="Lucas S."/>
            <person name="Copeland A."/>
            <person name="Lapidus A."/>
            <person name="Glavina del Rio T."/>
            <person name="Tice H."/>
            <person name="Bruce D."/>
            <person name="Goodwin L."/>
            <person name="Pitluck S."/>
            <person name="Munk A.C."/>
            <person name="Brettin T."/>
            <person name="Detter J.C."/>
            <person name="Han C."/>
            <person name="Tapia R."/>
            <person name="Larimer F."/>
            <person name="Land M."/>
            <person name="Hauser L."/>
            <person name="Kyrpides N."/>
            <person name="Anderson I."/>
            <person name="Wall J.D."/>
            <person name="Arkin A.P."/>
            <person name="Dehal P."/>
            <person name="Chivian D."/>
            <person name="Giles B."/>
            <person name="Hazen T.C."/>
        </authorList>
    </citation>
    <scope>NUCLEOTIDE SEQUENCE [LARGE SCALE GENOMIC DNA]</scope>
    <source>
        <strain evidence="4">ATCC 14822 / DSM 2638 / NCIMB 8403 / VKM B-1763</strain>
    </source>
</reference>
<feature type="domain" description="RCK N-terminal" evidence="1">
    <location>
        <begin position="5"/>
        <end position="121"/>
    </location>
</feature>
<dbReference type="Gene3D" id="3.30.70.1450">
    <property type="entry name" value="Regulator of K+ conductance, C-terminal domain"/>
    <property type="match status" value="1"/>
</dbReference>
<dbReference type="Pfam" id="PF02254">
    <property type="entry name" value="TrkA_N"/>
    <property type="match status" value="1"/>
</dbReference>
<dbReference type="InterPro" id="IPR050721">
    <property type="entry name" value="Trk_Ktr_HKT_K-transport"/>
</dbReference>
<dbReference type="KEGG" id="dsa:Desal_0801"/>
<dbReference type="AlphaFoldDB" id="C6BZ43"/>
<dbReference type="Proteomes" id="UP000002601">
    <property type="component" value="Chromosome"/>
</dbReference>
<evidence type="ECO:0000313" key="4">
    <source>
        <dbReference type="Proteomes" id="UP000002601"/>
    </source>
</evidence>
<feature type="domain" description="RCK C-terminal" evidence="2">
    <location>
        <begin position="137"/>
        <end position="220"/>
    </location>
</feature>
<dbReference type="OrthoDB" id="9776294at2"/>